<dbReference type="AlphaFoldDB" id="F0J6C1"/>
<organism evidence="1 2">
    <name type="scientific">Acidiphilium multivorum (strain DSM 11245 / JCM 8867 / NBRC 100883 / AIU 301)</name>
    <dbReference type="NCBI Taxonomy" id="926570"/>
    <lineage>
        <taxon>Bacteria</taxon>
        <taxon>Pseudomonadati</taxon>
        <taxon>Pseudomonadota</taxon>
        <taxon>Alphaproteobacteria</taxon>
        <taxon>Acetobacterales</taxon>
        <taxon>Acidocellaceae</taxon>
        <taxon>Acidiphilium</taxon>
    </lineage>
</organism>
<reference evidence="1 2" key="1">
    <citation type="submission" date="2010-12" db="EMBL/GenBank/DDBJ databases">
        <title>Whole genome sequence of Acidiphilium multivorum AIU301.</title>
        <authorList>
            <person name="Narita-Yamada S."/>
            <person name="Nakamura S."/>
            <person name="Ito N."/>
            <person name="Takarada H."/>
            <person name="Katano Y."/>
            <person name="Nakazawa H."/>
            <person name="Hosoyama A."/>
            <person name="Yamada R."/>
            <person name="Fujita N."/>
        </authorList>
    </citation>
    <scope>NUCLEOTIDE SEQUENCE [LARGE SCALE GENOMIC DNA]</scope>
    <source>
        <strain evidence="2">DSM 11245 / JCM 8867 / AIU301</strain>
    </source>
</reference>
<dbReference type="HOGENOM" id="CLU_2662731_0_0_5"/>
<sequence length="75" mass="8719">MVAPLVAQLVGRPGWKANRPILGEEGTKPDIHRKQVDRPAKLDQLFRRCQRAMLRFRRMRSLQKFASVHASVFNH</sequence>
<dbReference type="EMBL" id="AP012035">
    <property type="protein sequence ID" value="BAJ80377.1"/>
    <property type="molecule type" value="Genomic_DNA"/>
</dbReference>
<evidence type="ECO:0000313" key="2">
    <source>
        <dbReference type="Proteomes" id="UP000007100"/>
    </source>
</evidence>
<name>F0J6C1_ACIMA</name>
<gene>
    <name evidence="1" type="ordered locus">ACMV_10300</name>
</gene>
<keyword evidence="2" id="KW-1185">Reference proteome</keyword>
<evidence type="ECO:0000313" key="1">
    <source>
        <dbReference type="EMBL" id="BAJ80377.1"/>
    </source>
</evidence>
<proteinExistence type="predicted"/>
<dbReference type="KEGG" id="amv:ACMV_10300"/>
<protein>
    <submittedName>
        <fullName evidence="1">Uncharacterized protein</fullName>
    </submittedName>
</protein>
<accession>F0J6C1</accession>
<dbReference type="Proteomes" id="UP000007100">
    <property type="component" value="Chromosome"/>
</dbReference>